<feature type="non-terminal residue" evidence="13">
    <location>
        <position position="108"/>
    </location>
</feature>
<dbReference type="PROSITE" id="PS50103">
    <property type="entry name" value="ZF_C3H1"/>
    <property type="match status" value="4"/>
</dbReference>
<keyword evidence="7 10" id="KW-0862">Zinc</keyword>
<keyword evidence="8 11" id="KW-0694">RNA-binding</keyword>
<gene>
    <name evidence="13" type="ORF">DL89DRAFT_205814</name>
</gene>
<dbReference type="Pfam" id="PF00642">
    <property type="entry name" value="zf-CCCH"/>
    <property type="match status" value="1"/>
</dbReference>
<sequence length="108" mass="12759">AVVCKHWLRGLCKKGERCEFLHEYNLKKMPECMFYSQHGRCSNGDECVYQHIDPESRVKECPWYARGFCKHGAKCRNKHVRKFACPQYLFGFCPKGPDCPNMHPRFDL</sequence>
<feature type="domain" description="C3H1-type" evidence="12">
    <location>
        <begin position="84"/>
        <end position="106"/>
    </location>
</feature>
<evidence type="ECO:0000256" key="10">
    <source>
        <dbReference type="PROSITE-ProRule" id="PRU00723"/>
    </source>
</evidence>
<feature type="zinc finger region" description="C3H1-type" evidence="10">
    <location>
        <begin position="1"/>
        <end position="25"/>
    </location>
</feature>
<feature type="domain" description="C3H1-type" evidence="12">
    <location>
        <begin position="1"/>
        <end position="25"/>
    </location>
</feature>
<feature type="zinc finger region" description="C3H1-type" evidence="10">
    <location>
        <begin position="84"/>
        <end position="106"/>
    </location>
</feature>
<dbReference type="Proteomes" id="UP000193922">
    <property type="component" value="Unassembled WGS sequence"/>
</dbReference>
<evidence type="ECO:0000256" key="2">
    <source>
        <dbReference type="ARBA" id="ARBA00008907"/>
    </source>
</evidence>
<dbReference type="RefSeq" id="XP_040744790.1">
    <property type="nucleotide sequence ID" value="XM_040884077.1"/>
</dbReference>
<keyword evidence="6 10" id="KW-0863">Zinc-finger</keyword>
<dbReference type="SMART" id="SM00356">
    <property type="entry name" value="ZnF_C3H1"/>
    <property type="match status" value="4"/>
</dbReference>
<evidence type="ECO:0000256" key="8">
    <source>
        <dbReference type="ARBA" id="ARBA00022884"/>
    </source>
</evidence>
<evidence type="ECO:0000259" key="12">
    <source>
        <dbReference type="PROSITE" id="PS50103"/>
    </source>
</evidence>
<dbReference type="STRING" id="61395.A0A1Y1WD11"/>
<evidence type="ECO:0000256" key="4">
    <source>
        <dbReference type="ARBA" id="ARBA00022723"/>
    </source>
</evidence>
<comment type="function">
    <text evidence="11">Component of the cleavage factor I (CF I) involved in pre-mRNA 3'-end processing.</text>
</comment>
<dbReference type="FunFam" id="4.10.1000.10:FF:000012">
    <property type="entry name" value="cleavage and polyadenylation specificity factor subunit 4"/>
    <property type="match status" value="1"/>
</dbReference>
<feature type="zinc finger region" description="C3H1-type" evidence="10">
    <location>
        <begin position="55"/>
        <end position="82"/>
    </location>
</feature>
<feature type="domain" description="C3H1-type" evidence="12">
    <location>
        <begin position="55"/>
        <end position="82"/>
    </location>
</feature>
<comment type="similarity">
    <text evidence="2 11">Belongs to the CPSF4/YTH1 family.</text>
</comment>
<organism evidence="13 14">
    <name type="scientific">Linderina pennispora</name>
    <dbReference type="NCBI Taxonomy" id="61395"/>
    <lineage>
        <taxon>Eukaryota</taxon>
        <taxon>Fungi</taxon>
        <taxon>Fungi incertae sedis</taxon>
        <taxon>Zoopagomycota</taxon>
        <taxon>Kickxellomycotina</taxon>
        <taxon>Kickxellomycetes</taxon>
        <taxon>Kickxellales</taxon>
        <taxon>Kickxellaceae</taxon>
        <taxon>Linderina</taxon>
    </lineage>
</organism>
<dbReference type="GeneID" id="63800725"/>
<proteinExistence type="inferred from homology"/>
<evidence type="ECO:0000256" key="11">
    <source>
        <dbReference type="RuleBase" id="RU369008"/>
    </source>
</evidence>
<dbReference type="Pfam" id="PF18345">
    <property type="entry name" value="zf_CCCH_4"/>
    <property type="match status" value="1"/>
</dbReference>
<dbReference type="Gene3D" id="4.10.1000.10">
    <property type="entry name" value="Zinc finger, CCCH-type"/>
    <property type="match status" value="2"/>
</dbReference>
<dbReference type="EMBL" id="MCFD01000004">
    <property type="protein sequence ID" value="ORX71275.1"/>
    <property type="molecule type" value="Genomic_DNA"/>
</dbReference>
<evidence type="ECO:0000256" key="5">
    <source>
        <dbReference type="ARBA" id="ARBA00022737"/>
    </source>
</evidence>
<dbReference type="AlphaFoldDB" id="A0A1Y1WD11"/>
<feature type="zinc finger region" description="C3H1-type" evidence="10">
    <location>
        <begin position="26"/>
        <end position="54"/>
    </location>
</feature>
<evidence type="ECO:0000256" key="1">
    <source>
        <dbReference type="ARBA" id="ARBA00004123"/>
    </source>
</evidence>
<evidence type="ECO:0000256" key="3">
    <source>
        <dbReference type="ARBA" id="ARBA00022664"/>
    </source>
</evidence>
<dbReference type="GO" id="GO:0003723">
    <property type="term" value="F:RNA binding"/>
    <property type="evidence" value="ECO:0007669"/>
    <property type="project" value="UniProtKB-UniRule"/>
</dbReference>
<dbReference type="InterPro" id="IPR000571">
    <property type="entry name" value="Znf_CCCH"/>
</dbReference>
<keyword evidence="3 11" id="KW-0507">mRNA processing</keyword>
<comment type="subcellular location">
    <subcellularLocation>
        <location evidence="1 11">Nucleus</location>
    </subcellularLocation>
</comment>
<protein>
    <recommendedName>
        <fullName evidence="11">mRNA 3'-end-processing protein</fullName>
    </recommendedName>
</protein>
<keyword evidence="4 10" id="KW-0479">Metal-binding</keyword>
<dbReference type="InterPro" id="IPR045348">
    <property type="entry name" value="CPSF4/Yth1"/>
</dbReference>
<dbReference type="SUPFAM" id="SSF90229">
    <property type="entry name" value="CCCH zinc finger"/>
    <property type="match status" value="2"/>
</dbReference>
<accession>A0A1Y1WD11</accession>
<reference evidence="13 14" key="1">
    <citation type="submission" date="2016-07" db="EMBL/GenBank/DDBJ databases">
        <title>Pervasive Adenine N6-methylation of Active Genes in Fungi.</title>
        <authorList>
            <consortium name="DOE Joint Genome Institute"/>
            <person name="Mondo S.J."/>
            <person name="Dannebaum R.O."/>
            <person name="Kuo R.C."/>
            <person name="Labutti K."/>
            <person name="Haridas S."/>
            <person name="Kuo A."/>
            <person name="Salamov A."/>
            <person name="Ahrendt S.R."/>
            <person name="Lipzen A."/>
            <person name="Sullivan W."/>
            <person name="Andreopoulos W.B."/>
            <person name="Clum A."/>
            <person name="Lindquist E."/>
            <person name="Daum C."/>
            <person name="Ramamoorthy G.K."/>
            <person name="Gryganskyi A."/>
            <person name="Culley D."/>
            <person name="Magnuson J.K."/>
            <person name="James T.Y."/>
            <person name="O'Malley M.A."/>
            <person name="Stajich J.E."/>
            <person name="Spatafora J.W."/>
            <person name="Visel A."/>
            <person name="Grigoriev I.V."/>
        </authorList>
    </citation>
    <scope>NUCLEOTIDE SEQUENCE [LARGE SCALE GENOMIC DNA]</scope>
    <source>
        <strain evidence="13 14">ATCC 12442</strain>
    </source>
</reference>
<comment type="caution">
    <text evidence="13">The sequence shown here is derived from an EMBL/GenBank/DDBJ whole genome shotgun (WGS) entry which is preliminary data.</text>
</comment>
<evidence type="ECO:0000313" key="14">
    <source>
        <dbReference type="Proteomes" id="UP000193922"/>
    </source>
</evidence>
<evidence type="ECO:0000256" key="9">
    <source>
        <dbReference type="ARBA" id="ARBA00023242"/>
    </source>
</evidence>
<evidence type="ECO:0000256" key="6">
    <source>
        <dbReference type="ARBA" id="ARBA00022771"/>
    </source>
</evidence>
<dbReference type="InterPro" id="IPR036855">
    <property type="entry name" value="Znf_CCCH_sf"/>
</dbReference>
<dbReference type="GO" id="GO:0005634">
    <property type="term" value="C:nucleus"/>
    <property type="evidence" value="ECO:0007669"/>
    <property type="project" value="UniProtKB-SubCell"/>
</dbReference>
<keyword evidence="5 11" id="KW-0677">Repeat</keyword>
<dbReference type="PANTHER" id="PTHR23102">
    <property type="entry name" value="CLEAVAGE AND POLYADENYLATION SPECIFICITY FACTOR SUBUNIT 4-RELATED"/>
    <property type="match status" value="1"/>
</dbReference>
<keyword evidence="9 11" id="KW-0539">Nucleus</keyword>
<dbReference type="Pfam" id="PF14608">
    <property type="entry name" value="zf-CCCH_2"/>
    <property type="match status" value="2"/>
</dbReference>
<dbReference type="PANTHER" id="PTHR23102:SF24">
    <property type="entry name" value="CLEAVAGE AND POLYADENYLATION SPECIFICITY FACTOR SUBUNIT 4"/>
    <property type="match status" value="1"/>
</dbReference>
<feature type="non-terminal residue" evidence="13">
    <location>
        <position position="1"/>
    </location>
</feature>
<feature type="domain" description="C3H1-type" evidence="12">
    <location>
        <begin position="26"/>
        <end position="54"/>
    </location>
</feature>
<keyword evidence="14" id="KW-1185">Reference proteome</keyword>
<dbReference type="GO" id="GO:0008270">
    <property type="term" value="F:zinc ion binding"/>
    <property type="evidence" value="ECO:0007669"/>
    <property type="project" value="UniProtKB-KW"/>
</dbReference>
<evidence type="ECO:0000256" key="7">
    <source>
        <dbReference type="ARBA" id="ARBA00022833"/>
    </source>
</evidence>
<dbReference type="GO" id="GO:0031124">
    <property type="term" value="P:mRNA 3'-end processing"/>
    <property type="evidence" value="ECO:0007669"/>
    <property type="project" value="UniProtKB-UniRule"/>
</dbReference>
<dbReference type="OrthoDB" id="1914176at2759"/>
<evidence type="ECO:0000313" key="13">
    <source>
        <dbReference type="EMBL" id="ORX71275.1"/>
    </source>
</evidence>
<name>A0A1Y1WD11_9FUNG</name>